<dbReference type="InterPro" id="IPR017896">
    <property type="entry name" value="4Fe4S_Fe-S-bd"/>
</dbReference>
<dbReference type="PATRIC" id="fig|1538.10.peg.1065"/>
<dbReference type="Pfam" id="PF00037">
    <property type="entry name" value="Fer4"/>
    <property type="match status" value="1"/>
</dbReference>
<comment type="caution">
    <text evidence="9">The sequence shown here is derived from an EMBL/GenBank/DDBJ whole genome shotgun (WGS) entry which is preliminary data.</text>
</comment>
<evidence type="ECO:0000259" key="8">
    <source>
        <dbReference type="PROSITE" id="PS51379"/>
    </source>
</evidence>
<dbReference type="InterPro" id="IPR050157">
    <property type="entry name" value="PSI_iron-sulfur_center"/>
</dbReference>
<dbReference type="EMBL" id="LITT01000005">
    <property type="protein sequence ID" value="OAA91604.1"/>
    <property type="molecule type" value="Genomic_DNA"/>
</dbReference>
<dbReference type="RefSeq" id="WP_063554179.1">
    <property type="nucleotide sequence ID" value="NZ_LITT01000005.1"/>
</dbReference>
<dbReference type="SUPFAM" id="SSF54862">
    <property type="entry name" value="4Fe-4S ferredoxins"/>
    <property type="match status" value="1"/>
</dbReference>
<dbReference type="InterPro" id="IPR029039">
    <property type="entry name" value="Flavoprotein-like_sf"/>
</dbReference>
<protein>
    <recommendedName>
        <fullName evidence="3">Ferredoxin</fullName>
    </recommendedName>
</protein>
<dbReference type="PROSITE" id="PS51379">
    <property type="entry name" value="4FE4S_FER_2"/>
    <property type="match status" value="2"/>
</dbReference>
<dbReference type="InterPro" id="IPR017900">
    <property type="entry name" value="4Fe4S_Fe_S_CS"/>
</dbReference>
<dbReference type="Gene3D" id="3.40.50.360">
    <property type="match status" value="1"/>
</dbReference>
<reference evidence="9 10" key="1">
    <citation type="journal article" date="2015" name="Biotechnol. Bioeng.">
        <title>Genome sequence and phenotypic characterization of Caulobacter segnis.</title>
        <authorList>
            <person name="Patel S."/>
            <person name="Fletcher B."/>
            <person name="Scott D.C."/>
            <person name="Ely B."/>
        </authorList>
    </citation>
    <scope>NUCLEOTIDE SEQUENCE [LARGE SCALE GENOMIC DNA]</scope>
    <source>
        <strain evidence="9 10">ERI-2</strain>
    </source>
</reference>
<dbReference type="Pfam" id="PF12800">
    <property type="entry name" value="Fer4_4"/>
    <property type="match status" value="1"/>
</dbReference>
<feature type="domain" description="4Fe-4S ferredoxin-type" evidence="8">
    <location>
        <begin position="211"/>
        <end position="237"/>
    </location>
</feature>
<dbReference type="PROSITE" id="PS00198">
    <property type="entry name" value="4FE4S_FER_1"/>
    <property type="match status" value="2"/>
</dbReference>
<dbReference type="Gene3D" id="3.30.70.20">
    <property type="match status" value="1"/>
</dbReference>
<feature type="domain" description="4Fe-4S ferredoxin-type" evidence="8">
    <location>
        <begin position="182"/>
        <end position="210"/>
    </location>
</feature>
<dbReference type="PANTHER" id="PTHR24960">
    <property type="entry name" value="PHOTOSYSTEM I IRON-SULFUR CENTER-RELATED"/>
    <property type="match status" value="1"/>
</dbReference>
<evidence type="ECO:0000256" key="4">
    <source>
        <dbReference type="ARBA" id="ARBA00022485"/>
    </source>
</evidence>
<comment type="cofactor">
    <cofactor evidence="1">
        <name>[4Fe-4S] cluster</name>
        <dbReference type="ChEBI" id="CHEBI:49883"/>
    </cofactor>
</comment>
<comment type="function">
    <text evidence="2">Ferredoxins are iron-sulfur proteins that transfer electrons in a wide variety of metabolic reactions.</text>
</comment>
<dbReference type="SUPFAM" id="SSF52218">
    <property type="entry name" value="Flavoproteins"/>
    <property type="match status" value="1"/>
</dbReference>
<keyword evidence="7" id="KW-0411">Iron-sulfur</keyword>
<dbReference type="PANTHER" id="PTHR24960:SF79">
    <property type="entry name" value="PHOTOSYSTEM I IRON-SULFUR CENTER"/>
    <property type="match status" value="1"/>
</dbReference>
<dbReference type="Proteomes" id="UP000077407">
    <property type="component" value="Unassembled WGS sequence"/>
</dbReference>
<name>A0A166S409_9CLOT</name>
<keyword evidence="6" id="KW-0408">Iron</keyword>
<evidence type="ECO:0000313" key="10">
    <source>
        <dbReference type="Proteomes" id="UP000077407"/>
    </source>
</evidence>
<organism evidence="9 10">
    <name type="scientific">Clostridium ljungdahlii</name>
    <dbReference type="NCBI Taxonomy" id="1538"/>
    <lineage>
        <taxon>Bacteria</taxon>
        <taxon>Bacillati</taxon>
        <taxon>Bacillota</taxon>
        <taxon>Clostridia</taxon>
        <taxon>Eubacteriales</taxon>
        <taxon>Clostridiaceae</taxon>
        <taxon>Clostridium</taxon>
    </lineage>
</organism>
<sequence>MNYTAIYFSPTGTSEKSVVSITRELAEKAERRDFRRVDLTTYPAKETKVKFFENDFVVFGTPVYGGRIPKVAAQRLGNISGKQTPCIVTVTYGNRDYDDALLELADLVKSNGFVVQAAAALVGQHTFGEIQVGRPNASDEKEDQQFAKNFLKALKKIPCKGNAKLPIKGNRPYVEGGNGGTFHPHTDDTCTKCGLCVKNCPVGAIASDCRTINSELCISCFRCIRYCPSQSKNMDDANYIKFAKEFSQKLSVRRENEYFLPQK</sequence>
<keyword evidence="5" id="KW-0479">Metal-binding</keyword>
<dbReference type="AlphaFoldDB" id="A0A166S409"/>
<proteinExistence type="predicted"/>
<evidence type="ECO:0000313" key="9">
    <source>
        <dbReference type="EMBL" id="OAA91604.1"/>
    </source>
</evidence>
<dbReference type="GO" id="GO:0046872">
    <property type="term" value="F:metal ion binding"/>
    <property type="evidence" value="ECO:0007669"/>
    <property type="project" value="UniProtKB-KW"/>
</dbReference>
<gene>
    <name evidence="9" type="ORF">WY13_00569</name>
</gene>
<evidence type="ECO:0000256" key="7">
    <source>
        <dbReference type="ARBA" id="ARBA00023014"/>
    </source>
</evidence>
<accession>A0A166S409</accession>
<evidence type="ECO:0000256" key="5">
    <source>
        <dbReference type="ARBA" id="ARBA00022723"/>
    </source>
</evidence>
<evidence type="ECO:0000256" key="1">
    <source>
        <dbReference type="ARBA" id="ARBA00001966"/>
    </source>
</evidence>
<evidence type="ECO:0000256" key="6">
    <source>
        <dbReference type="ARBA" id="ARBA00023004"/>
    </source>
</evidence>
<evidence type="ECO:0000256" key="3">
    <source>
        <dbReference type="ARBA" id="ARBA00013529"/>
    </source>
</evidence>
<dbReference type="OrthoDB" id="9813995at2"/>
<evidence type="ECO:0000256" key="2">
    <source>
        <dbReference type="ARBA" id="ARBA00003532"/>
    </source>
</evidence>
<dbReference type="GO" id="GO:0051539">
    <property type="term" value="F:4 iron, 4 sulfur cluster binding"/>
    <property type="evidence" value="ECO:0007669"/>
    <property type="project" value="UniProtKB-KW"/>
</dbReference>
<keyword evidence="4" id="KW-0004">4Fe-4S</keyword>